<evidence type="ECO:0000313" key="2">
    <source>
        <dbReference type="EMBL" id="PWV98490.1"/>
    </source>
</evidence>
<organism evidence="2 3">
    <name type="scientific">Mangrovibacter plantisponsor</name>
    <dbReference type="NCBI Taxonomy" id="451513"/>
    <lineage>
        <taxon>Bacteria</taxon>
        <taxon>Pseudomonadati</taxon>
        <taxon>Pseudomonadota</taxon>
        <taxon>Gammaproteobacteria</taxon>
        <taxon>Enterobacterales</taxon>
        <taxon>Enterobacteriaceae</taxon>
        <taxon>Mangrovibacter</taxon>
    </lineage>
</organism>
<dbReference type="InterPro" id="IPR050708">
    <property type="entry name" value="T6SS_VgrG/RHS"/>
</dbReference>
<proteinExistence type="predicted"/>
<dbReference type="PANTHER" id="PTHR32305">
    <property type="match status" value="1"/>
</dbReference>
<dbReference type="EMBL" id="QGTS01000043">
    <property type="protein sequence ID" value="PWV98490.1"/>
    <property type="molecule type" value="Genomic_DNA"/>
</dbReference>
<feature type="compositionally biased region" description="Basic and acidic residues" evidence="1">
    <location>
        <begin position="62"/>
        <end position="81"/>
    </location>
</feature>
<feature type="non-terminal residue" evidence="2">
    <location>
        <position position="1"/>
    </location>
</feature>
<comment type="caution">
    <text evidence="2">The sequence shown here is derived from an EMBL/GenBank/DDBJ whole genome shotgun (WGS) entry which is preliminary data.</text>
</comment>
<dbReference type="AlphaFoldDB" id="A0A317PG92"/>
<evidence type="ECO:0000313" key="3">
    <source>
        <dbReference type="Proteomes" id="UP000246744"/>
    </source>
</evidence>
<dbReference type="PANTHER" id="PTHR32305:SF15">
    <property type="entry name" value="PROTEIN RHSA-RELATED"/>
    <property type="match status" value="1"/>
</dbReference>
<sequence>ASKTGLHYNLFRYYDPDSGRFTQQDPPGLAGGLNLYQYAPNAQGWVDPLGLAKGACGGTPKEAQKKVDRGQGPKDIKRIDEPEQSVPGSQWHAHQTKPEKGKNPALNQDGTTHDGPPSFSKKTLKWLKEHGWNVEDWL</sequence>
<keyword evidence="3" id="KW-1185">Reference proteome</keyword>
<dbReference type="Gene3D" id="2.180.10.10">
    <property type="entry name" value="RHS repeat-associated core"/>
    <property type="match status" value="1"/>
</dbReference>
<dbReference type="NCBIfam" id="TIGR03696">
    <property type="entry name" value="Rhs_assc_core"/>
    <property type="match status" value="1"/>
</dbReference>
<dbReference type="RefSeq" id="WP_245930199.1">
    <property type="nucleotide sequence ID" value="NZ_QGTS01000043.1"/>
</dbReference>
<dbReference type="InterPro" id="IPR022385">
    <property type="entry name" value="Rhs_assc_core"/>
</dbReference>
<accession>A0A317PG92</accession>
<gene>
    <name evidence="2" type="ORF">DES37_1434</name>
</gene>
<feature type="region of interest" description="Disordered" evidence="1">
    <location>
        <begin position="57"/>
        <end position="123"/>
    </location>
</feature>
<evidence type="ECO:0000256" key="1">
    <source>
        <dbReference type="SAM" id="MobiDB-lite"/>
    </source>
</evidence>
<protein>
    <submittedName>
        <fullName evidence="2">RHS repeat-associated protein</fullName>
    </submittedName>
</protein>
<reference evidence="2 3" key="1">
    <citation type="submission" date="2018-05" db="EMBL/GenBank/DDBJ databases">
        <title>Genomic Encyclopedia of Type Strains, Phase IV (KMG-IV): sequencing the most valuable type-strain genomes for metagenomic binning, comparative biology and taxonomic classification.</title>
        <authorList>
            <person name="Goeker M."/>
        </authorList>
    </citation>
    <scope>NUCLEOTIDE SEQUENCE [LARGE SCALE GENOMIC DNA]</scope>
    <source>
        <strain evidence="2 3">DSM 19579</strain>
    </source>
</reference>
<name>A0A317PG92_9ENTR</name>
<dbReference type="Proteomes" id="UP000246744">
    <property type="component" value="Unassembled WGS sequence"/>
</dbReference>